<comment type="cofactor">
    <cofactor evidence="1">
        <name>Mg(2+)</name>
        <dbReference type="ChEBI" id="CHEBI:18420"/>
    </cofactor>
</comment>
<keyword evidence="4" id="KW-0479">Metal-binding</keyword>
<keyword evidence="16" id="KW-1185">Reference proteome</keyword>
<evidence type="ECO:0000256" key="13">
    <source>
        <dbReference type="HAMAP-Rule" id="MF_01480"/>
    </source>
</evidence>
<evidence type="ECO:0000256" key="10">
    <source>
        <dbReference type="ARBA" id="ARBA00023125"/>
    </source>
</evidence>
<dbReference type="EC" id="3.1.-.-" evidence="13"/>
<protein>
    <recommendedName>
        <fullName evidence="13">CRISPR-associated endonuclease Cas9</fullName>
        <ecNumber evidence="13">3.1.-.-</ecNumber>
    </recommendedName>
</protein>
<keyword evidence="10 13" id="KW-0238">DNA-binding</keyword>
<dbReference type="InterPro" id="IPR003615">
    <property type="entry name" value="HNH_nuc"/>
</dbReference>
<dbReference type="PROSITE" id="PS51749">
    <property type="entry name" value="HNH_CAS9"/>
    <property type="match status" value="1"/>
</dbReference>
<evidence type="ECO:0000256" key="4">
    <source>
        <dbReference type="ARBA" id="ARBA00022723"/>
    </source>
</evidence>
<evidence type="ECO:0000256" key="1">
    <source>
        <dbReference type="ARBA" id="ARBA00001946"/>
    </source>
</evidence>
<keyword evidence="5 13" id="KW-0255">Endonuclease</keyword>
<keyword evidence="11" id="KW-0464">Manganese</keyword>
<evidence type="ECO:0000256" key="6">
    <source>
        <dbReference type="ARBA" id="ARBA00022801"/>
    </source>
</evidence>
<evidence type="ECO:0000256" key="8">
    <source>
        <dbReference type="ARBA" id="ARBA00022884"/>
    </source>
</evidence>
<comment type="domain">
    <text evidence="13">Has 2 endonuclease domains. The discontinuous RuvC-like domain cleaves the target DNA noncomplementary to crRNA while the HNH nuclease domain cleaves the target DNA complementary to crRNA.</text>
</comment>
<dbReference type="Pfam" id="PF18070">
    <property type="entry name" value="Cas9_PI2"/>
    <property type="match status" value="1"/>
</dbReference>
<feature type="domain" description="HNH Cas9-type" evidence="14">
    <location>
        <begin position="529"/>
        <end position="696"/>
    </location>
</feature>
<sequence>MARRLSLGLDIGVSSVGFSVLDHQSGQVLELGSRLFNASVSAENETRRSQRGNRRLLRRKRQRRIDVVKLFAEFGLIDLPANQNLEDIYYLPFDQNANPYELRVQGLTEQLTKTELATALYQLVKHRGISFDLEDWESSSDYAQSLKVNEKDLTEQTPAQIQLKRFRDLGQVRAQIHYHEDDQEQVLLNVFPTADFLSEAQKIIATQRQFYPEILTDEFEAKYCAILKRKREYFKGPGSEKSRTDYGVFKENGETVDNLFEELIGHDDVYPDELRASAASYTAQIYNVLNDLNNLTIVSYEDGKMPQEGKQEVIDRLKAATGNIATIKVIKQVAKCEDSDIRGYRTNEKDKPDLHSLAIYRKMHKDFLKDNIDITTWPADFIDDLSFIMTLNTEDGEIRRQLQQRLQPKYDLLTDDLIQIIIDHKEAFKITTNNKWHRFSLKTMRQLIPDLLARSVEQMTLLHEMGLVKKEQHRFQNDKYLPYQRITEDIYNPVAAKAVREALKITNAVLKKYGHLDYIVIEMPRDDNEKDKKKQIEKFQKENKKTKDKALVSFIEAVGSKASVDQAFRRQGTKLYDMIRFWYEQDGRCFYSGKKIDPDDLLTKPGEFEIDHIIPQSISFDDSLNNKTLCFKDMNQGKEKKTPYEFLNEGKGQGWDTYKAQVMADKKIGKLKRANYLFMGDVSDVEVRKRFISRNLVDTRYASRVVLNSLQEFFNEKAINKNQSQTQVTVIRGKFTSNMRKHWHLTKSRETDHHHAIDASIIAATPFLKLWKNGGSIFPVKVSENLIDIETVEVLTNTEYSKNLLDLPYSHFVTDLFKIEDRVQFSRQVDKKMNRRISNDTLYSVRDGQLVKDKQTTPYIIAKIKDIYSVDGYQALKKICEKDPTKLLIAQNDPQSFKKIQAVMDEYCDKIEKTDQSGQIKMVPISPFELYRREHGYLTKYAKHNNGPIIKQLKYYDKKVGIHIDVTPRNVKNKQVILQSLNPWRTDVYYNQETDEYQIMGIKHSDLDEIAGERGIRKGKYLQIKEYEQISPQTQFVFSLYKNDRIKVQDPETGEQIELLFRSRNNSNRNYAEFKLIESFDVLEDRNLPIYGNVKKGKQIIKRFAPKGCKVWKVNTDILGNPYYLSREGAAPKNILD</sequence>
<keyword evidence="3 13" id="KW-0540">Nuclease</keyword>
<dbReference type="RefSeq" id="WP_249514899.1">
    <property type="nucleotide sequence ID" value="NZ_CP093366.1"/>
</dbReference>
<dbReference type="Pfam" id="PF13395">
    <property type="entry name" value="HNH_4"/>
    <property type="match status" value="1"/>
</dbReference>
<comment type="similarity">
    <text evidence="2">Belongs to the CRISPR-associated protein Cas9 family. Subtype II-A subfamily.</text>
</comment>
<evidence type="ECO:0000256" key="5">
    <source>
        <dbReference type="ARBA" id="ARBA00022759"/>
    </source>
</evidence>
<evidence type="ECO:0000256" key="2">
    <source>
        <dbReference type="ARBA" id="ARBA00005244"/>
    </source>
</evidence>
<dbReference type="Proteomes" id="UP000831495">
    <property type="component" value="Chromosome"/>
</dbReference>
<reference evidence="15" key="1">
    <citation type="journal article" date="2022" name="Int. J. Syst. Evol. Microbiol.">
        <title>Apilactobacillus apisilvae sp. nov., Nicolia spurrieriana gen. nov. sp. nov., Bombilactobacillus folatiphilus sp. nov. and Bombilactobacillus thymidiniphilus sp. nov., four new lactic acid bacterial isolates from stingless bees Tetragonula carbonaria and Austroplebeia australis.</title>
        <authorList>
            <person name="Oliphant S.A."/>
            <person name="Watson-Haigh N.S."/>
            <person name="Sumby K.M."/>
            <person name="Gardner J."/>
            <person name="Groom S."/>
            <person name="Jiranek V."/>
        </authorList>
    </citation>
    <scope>NUCLEOTIDE SEQUENCE</scope>
    <source>
        <strain evidence="15">SG4_D2</strain>
    </source>
</reference>
<keyword evidence="9 13" id="KW-0051">Antiviral defense</keyword>
<organism evidence="15 16">
    <name type="scientific">Bombilactobacillus folatiphilus</name>
    <dbReference type="NCBI Taxonomy" id="2923362"/>
    <lineage>
        <taxon>Bacteria</taxon>
        <taxon>Bacillati</taxon>
        <taxon>Bacillota</taxon>
        <taxon>Bacilli</taxon>
        <taxon>Lactobacillales</taxon>
        <taxon>Lactobacillaceae</taxon>
        <taxon>Bombilactobacillus</taxon>
    </lineage>
</organism>
<evidence type="ECO:0000256" key="11">
    <source>
        <dbReference type="ARBA" id="ARBA00023211"/>
    </source>
</evidence>
<name>A0ABY4PAQ5_9LACO</name>
<feature type="active site" description="For RuvC-like nuclease domain" evidence="13">
    <location>
        <position position="10"/>
    </location>
</feature>
<dbReference type="Pfam" id="PF22702">
    <property type="entry name" value="Cas9_RuvC"/>
    <property type="match status" value="1"/>
</dbReference>
<dbReference type="InterPro" id="IPR033114">
    <property type="entry name" value="HNH_CAS9"/>
</dbReference>
<comment type="caution">
    <text evidence="13">Lacks conserved residue(s) required for the propagation of feature annotation.</text>
</comment>
<comment type="function">
    <text evidence="13">CRISPR (clustered regularly interspaced short palindromic repeat) is an adaptive immune system that provides protection against mobile genetic elements (viruses, transposable elements and conjugative plasmids). CRISPR clusters contain spacers, sequences complementary to antecedent mobile elements, and target invading nucleic acids. CRISPR clusters are transcribed and processed into CRISPR RNA (crRNA). In type II CRISPR systems correct processing of pre-crRNA requires a trans-encoded small RNA (tracrRNA), endogenous ribonuclease 3 (rnc) and this protein. The tracrRNA serves as a guide for ribonuclease 3-aided processing of pre-crRNA. Subsequently Cas9/crRNA/tracrRNA endonucleolytically cleaves linear or circular dsDNA target complementary to the spacer; Cas9 is inactive in the absence of the 2 guide RNAs (gRNA). Cas9 recognizes the protospacer adjacent motif (PAM) in the CRISPR repeat sequences to help distinguish self versus nonself, as targets within the bacterial CRISPR locus do not have PAMs. PAM recognition is also required for catalytic activity.</text>
</comment>
<keyword evidence="6 13" id="KW-0378">Hydrolase</keyword>
<feature type="active site" description="Proton acceptor for HNH nuclease domain" evidence="13">
    <location>
        <position position="612"/>
    </location>
</feature>
<dbReference type="InterPro" id="IPR040656">
    <property type="entry name" value="Cas9_WED_dom"/>
</dbReference>
<evidence type="ECO:0000313" key="15">
    <source>
        <dbReference type="EMBL" id="UQS82621.1"/>
    </source>
</evidence>
<keyword evidence="8 13" id="KW-0694">RNA-binding</keyword>
<dbReference type="Gene3D" id="3.30.420.10">
    <property type="entry name" value="Ribonuclease H-like superfamily/Ribonuclease H"/>
    <property type="match status" value="2"/>
</dbReference>
<dbReference type="NCBIfam" id="TIGR01865">
    <property type="entry name" value="cas_Csn1"/>
    <property type="match status" value="1"/>
</dbReference>
<proteinExistence type="inferred from homology"/>
<evidence type="ECO:0000313" key="16">
    <source>
        <dbReference type="Proteomes" id="UP000831495"/>
    </source>
</evidence>
<dbReference type="HAMAP" id="MF_01480">
    <property type="entry name" value="Cas9"/>
    <property type="match status" value="1"/>
</dbReference>
<dbReference type="GO" id="GO:0004519">
    <property type="term" value="F:endonuclease activity"/>
    <property type="evidence" value="ECO:0007669"/>
    <property type="project" value="UniProtKB-KW"/>
</dbReference>
<dbReference type="EMBL" id="CP093366">
    <property type="protein sequence ID" value="UQS82621.1"/>
    <property type="molecule type" value="Genomic_DNA"/>
</dbReference>
<evidence type="ECO:0000256" key="12">
    <source>
        <dbReference type="ARBA" id="ARBA00046380"/>
    </source>
</evidence>
<comment type="subunit">
    <text evidence="12 13">Monomer. Binds crRNA and tracrRNA.</text>
</comment>
<evidence type="ECO:0000256" key="9">
    <source>
        <dbReference type="ARBA" id="ARBA00023118"/>
    </source>
</evidence>
<evidence type="ECO:0000259" key="14">
    <source>
        <dbReference type="PROSITE" id="PS51749"/>
    </source>
</evidence>
<evidence type="ECO:0000256" key="7">
    <source>
        <dbReference type="ARBA" id="ARBA00022842"/>
    </source>
</evidence>
<dbReference type="Gene3D" id="1.10.30.50">
    <property type="match status" value="1"/>
</dbReference>
<dbReference type="InterPro" id="IPR036397">
    <property type="entry name" value="RNaseH_sf"/>
</dbReference>
<evidence type="ECO:0000256" key="3">
    <source>
        <dbReference type="ARBA" id="ARBA00022722"/>
    </source>
</evidence>
<gene>
    <name evidence="13 15" type="primary">cas9</name>
    <name evidence="15" type="ORF">MOO45_02955</name>
</gene>
<dbReference type="InterPro" id="IPR028629">
    <property type="entry name" value="Cas9"/>
</dbReference>
<dbReference type="Pfam" id="PF18061">
    <property type="entry name" value="CRISPR_Cas9_WED"/>
    <property type="match status" value="1"/>
</dbReference>
<keyword evidence="7" id="KW-0460">Magnesium</keyword>
<comment type="similarity">
    <text evidence="13">Belongs to the CRISPR-associated Cas9 family.</text>
</comment>
<dbReference type="InterPro" id="IPR040555">
    <property type="entry name" value="Cas9_PI2"/>
</dbReference>
<dbReference type="InterPro" id="IPR055228">
    <property type="entry name" value="Cas9_RuvC"/>
</dbReference>
<accession>A0ABY4PAQ5</accession>